<name>A0A517YFV2_9BACT</name>
<dbReference type="EMBL" id="CP036274">
    <property type="protein sequence ID" value="QDU29081.1"/>
    <property type="molecule type" value="Genomic_DNA"/>
</dbReference>
<sequence length="147" mass="16142">MHRLPATVGPAIAGLLLFYIYGLAIGADNPPEIKIVESWSGEVKLELRKQAPDAGFIAEAKSWEKLWKTYRGDEKVPLVDFKEHIILVGVNSDPNQIGAVAKLGEKGDLRVMYAGTLIGFIDPKTCAYQFAMISRHGIKSVNGMVMK</sequence>
<accession>A0A517YFV2</accession>
<dbReference type="KEGG" id="aagg:ETAA8_41880"/>
<dbReference type="RefSeq" id="WP_145092374.1">
    <property type="nucleotide sequence ID" value="NZ_CP036274.1"/>
</dbReference>
<dbReference type="OrthoDB" id="286604at2"/>
<organism evidence="1 2">
    <name type="scientific">Anatilimnocola aggregata</name>
    <dbReference type="NCBI Taxonomy" id="2528021"/>
    <lineage>
        <taxon>Bacteria</taxon>
        <taxon>Pseudomonadati</taxon>
        <taxon>Planctomycetota</taxon>
        <taxon>Planctomycetia</taxon>
        <taxon>Pirellulales</taxon>
        <taxon>Pirellulaceae</taxon>
        <taxon>Anatilimnocola</taxon>
    </lineage>
</organism>
<evidence type="ECO:0000313" key="1">
    <source>
        <dbReference type="EMBL" id="QDU29081.1"/>
    </source>
</evidence>
<protein>
    <submittedName>
        <fullName evidence="1">Uncharacterized protein</fullName>
    </submittedName>
</protein>
<evidence type="ECO:0000313" key="2">
    <source>
        <dbReference type="Proteomes" id="UP000315017"/>
    </source>
</evidence>
<dbReference type="AlphaFoldDB" id="A0A517YFV2"/>
<keyword evidence="2" id="KW-1185">Reference proteome</keyword>
<reference evidence="1 2" key="1">
    <citation type="submission" date="2019-02" db="EMBL/GenBank/DDBJ databases">
        <title>Deep-cultivation of Planctomycetes and their phenomic and genomic characterization uncovers novel biology.</title>
        <authorList>
            <person name="Wiegand S."/>
            <person name="Jogler M."/>
            <person name="Boedeker C."/>
            <person name="Pinto D."/>
            <person name="Vollmers J."/>
            <person name="Rivas-Marin E."/>
            <person name="Kohn T."/>
            <person name="Peeters S.H."/>
            <person name="Heuer A."/>
            <person name="Rast P."/>
            <person name="Oberbeckmann S."/>
            <person name="Bunk B."/>
            <person name="Jeske O."/>
            <person name="Meyerdierks A."/>
            <person name="Storesund J.E."/>
            <person name="Kallscheuer N."/>
            <person name="Luecker S."/>
            <person name="Lage O.M."/>
            <person name="Pohl T."/>
            <person name="Merkel B.J."/>
            <person name="Hornburger P."/>
            <person name="Mueller R.-W."/>
            <person name="Bruemmer F."/>
            <person name="Labrenz M."/>
            <person name="Spormann A.M."/>
            <person name="Op den Camp H."/>
            <person name="Overmann J."/>
            <person name="Amann R."/>
            <person name="Jetten M.S.M."/>
            <person name="Mascher T."/>
            <person name="Medema M.H."/>
            <person name="Devos D.P."/>
            <person name="Kaster A.-K."/>
            <person name="Ovreas L."/>
            <person name="Rohde M."/>
            <person name="Galperin M.Y."/>
            <person name="Jogler C."/>
        </authorList>
    </citation>
    <scope>NUCLEOTIDE SEQUENCE [LARGE SCALE GENOMIC DNA]</scope>
    <source>
        <strain evidence="1 2">ETA_A8</strain>
    </source>
</reference>
<gene>
    <name evidence="1" type="ORF">ETAA8_41880</name>
</gene>
<proteinExistence type="predicted"/>
<dbReference type="Proteomes" id="UP000315017">
    <property type="component" value="Chromosome"/>
</dbReference>